<organism evidence="2 3">
    <name type="scientific">Nitzschia inconspicua</name>
    <dbReference type="NCBI Taxonomy" id="303405"/>
    <lineage>
        <taxon>Eukaryota</taxon>
        <taxon>Sar</taxon>
        <taxon>Stramenopiles</taxon>
        <taxon>Ochrophyta</taxon>
        <taxon>Bacillariophyta</taxon>
        <taxon>Bacillariophyceae</taxon>
        <taxon>Bacillariophycidae</taxon>
        <taxon>Bacillariales</taxon>
        <taxon>Bacillariaceae</taxon>
        <taxon>Nitzschia</taxon>
    </lineage>
</organism>
<feature type="compositionally biased region" description="Acidic residues" evidence="1">
    <location>
        <begin position="554"/>
        <end position="569"/>
    </location>
</feature>
<dbReference type="Proteomes" id="UP000693970">
    <property type="component" value="Unassembled WGS sequence"/>
</dbReference>
<feature type="region of interest" description="Disordered" evidence="1">
    <location>
        <begin position="59"/>
        <end position="139"/>
    </location>
</feature>
<feature type="compositionally biased region" description="Low complexity" evidence="1">
    <location>
        <begin position="162"/>
        <end position="174"/>
    </location>
</feature>
<feature type="region of interest" description="Disordered" evidence="1">
    <location>
        <begin position="260"/>
        <end position="338"/>
    </location>
</feature>
<name>A0A9K3LH53_9STRA</name>
<evidence type="ECO:0000313" key="3">
    <source>
        <dbReference type="Proteomes" id="UP000693970"/>
    </source>
</evidence>
<reference evidence="2" key="2">
    <citation type="submission" date="2021-04" db="EMBL/GenBank/DDBJ databases">
        <authorList>
            <person name="Podell S."/>
        </authorList>
    </citation>
    <scope>NUCLEOTIDE SEQUENCE</scope>
    <source>
        <strain evidence="2">Hildebrandi</strain>
    </source>
</reference>
<dbReference type="AlphaFoldDB" id="A0A9K3LH53"/>
<feature type="compositionally biased region" description="Basic and acidic residues" evidence="1">
    <location>
        <begin position="99"/>
        <end position="112"/>
    </location>
</feature>
<reference evidence="2" key="1">
    <citation type="journal article" date="2021" name="Sci. Rep.">
        <title>Diploid genomic architecture of Nitzschia inconspicua, an elite biomass production diatom.</title>
        <authorList>
            <person name="Oliver A."/>
            <person name="Podell S."/>
            <person name="Pinowska A."/>
            <person name="Traller J.C."/>
            <person name="Smith S.R."/>
            <person name="McClure R."/>
            <person name="Beliaev A."/>
            <person name="Bohutskyi P."/>
            <person name="Hill E.A."/>
            <person name="Rabines A."/>
            <person name="Zheng H."/>
            <person name="Allen L.Z."/>
            <person name="Kuo A."/>
            <person name="Grigoriev I.V."/>
            <person name="Allen A.E."/>
            <person name="Hazlebeck D."/>
            <person name="Allen E.E."/>
        </authorList>
    </citation>
    <scope>NUCLEOTIDE SEQUENCE</scope>
    <source>
        <strain evidence="2">Hildebrandi</strain>
    </source>
</reference>
<accession>A0A9K3LH53</accession>
<feature type="compositionally biased region" description="Low complexity" evidence="1">
    <location>
        <begin position="381"/>
        <end position="392"/>
    </location>
</feature>
<gene>
    <name evidence="2" type="ORF">IV203_025653</name>
</gene>
<protein>
    <submittedName>
        <fullName evidence="2">Uncharacterized protein</fullName>
    </submittedName>
</protein>
<keyword evidence="3" id="KW-1185">Reference proteome</keyword>
<feature type="region of interest" description="Disordered" evidence="1">
    <location>
        <begin position="155"/>
        <end position="184"/>
    </location>
</feature>
<feature type="region of interest" description="Disordered" evidence="1">
    <location>
        <begin position="371"/>
        <end position="585"/>
    </location>
</feature>
<feature type="compositionally biased region" description="Polar residues" evidence="1">
    <location>
        <begin position="539"/>
        <end position="548"/>
    </location>
</feature>
<dbReference type="EMBL" id="JAGRRH010000012">
    <property type="protein sequence ID" value="KAG7361987.1"/>
    <property type="molecule type" value="Genomic_DNA"/>
</dbReference>
<evidence type="ECO:0000256" key="1">
    <source>
        <dbReference type="SAM" id="MobiDB-lite"/>
    </source>
</evidence>
<evidence type="ECO:0000313" key="2">
    <source>
        <dbReference type="EMBL" id="KAG7361987.1"/>
    </source>
</evidence>
<feature type="compositionally biased region" description="Basic and acidic residues" evidence="1">
    <location>
        <begin position="407"/>
        <end position="420"/>
    </location>
</feature>
<feature type="region of interest" description="Disordered" evidence="1">
    <location>
        <begin position="1"/>
        <end position="26"/>
    </location>
</feature>
<feature type="region of interest" description="Disordered" evidence="1">
    <location>
        <begin position="202"/>
        <end position="245"/>
    </location>
</feature>
<sequence length="600" mass="66637">MVVPRLSSRISKGSYLDEGPSQEQIDRRKMIRQKLCLSADGVGDDDIDSVAGDEQDFLEQLTAEPSTPSSSSYRDRPYRSASPQQLYGKRLAAPLKRSKSNEGEGILHEKHSIRSHHSSRISRSYNNTEASSDHVRVPKRSSSFGSFSGFFKVDKSEHRNQSGHSRTASNSNSSRRGRRCDGDNSTVSKQIVCLGKSYRNSLSLEDDSGDEMDLSRRDSSRRTRTTCLPNIPLPTATPKRSKSLGSNVTKGLEVFTTGTKKKKFHSLLKSKREKQHNGGGEPPSPSTTTTRSFPRKSKSLGRSNSGDVDSAVAMAQFTSPGRSSSWDGPGYGGSPRLRLERRNGILPGVVPSPVSSPYHRPKFPCLDREMSETDETVSMDSNSFRSKPSSASSREEILSNAVRRAKERQLKKQQQRESGQRQDLQNPEAQPAEYPIHSQGVFTQAHKSDRTDVSRSPSRSRRSEYPIHSQGVFTQAQQKDRADVSRSPSRSRRSGIFGSIRDPAGSLFATRTSHQRSHSAVQNYPPPYPSQQLQQQQPTKATLSSSCRRSYDNDPNDDADDSIVSEDDEEHRSNPISSSSPGIFERGLKALEQIYDELNL</sequence>
<proteinExistence type="predicted"/>
<feature type="compositionally biased region" description="Polar residues" evidence="1">
    <location>
        <begin position="316"/>
        <end position="326"/>
    </location>
</feature>
<comment type="caution">
    <text evidence="2">The sequence shown here is derived from an EMBL/GenBank/DDBJ whole genome shotgun (WGS) entry which is preliminary data.</text>
</comment>
<feature type="compositionally biased region" description="Basic residues" evidence="1">
    <location>
        <begin position="260"/>
        <end position="274"/>
    </location>
</feature>